<organism evidence="2 3">
    <name type="scientific">Clohesyomyces aquaticus</name>
    <dbReference type="NCBI Taxonomy" id="1231657"/>
    <lineage>
        <taxon>Eukaryota</taxon>
        <taxon>Fungi</taxon>
        <taxon>Dikarya</taxon>
        <taxon>Ascomycota</taxon>
        <taxon>Pezizomycotina</taxon>
        <taxon>Dothideomycetes</taxon>
        <taxon>Pleosporomycetidae</taxon>
        <taxon>Pleosporales</taxon>
        <taxon>Lindgomycetaceae</taxon>
        <taxon>Clohesyomyces</taxon>
    </lineage>
</organism>
<feature type="compositionally biased region" description="Basic and acidic residues" evidence="1">
    <location>
        <begin position="225"/>
        <end position="236"/>
    </location>
</feature>
<reference evidence="2 3" key="1">
    <citation type="submission" date="2016-07" db="EMBL/GenBank/DDBJ databases">
        <title>Pervasive Adenine N6-methylation of Active Genes in Fungi.</title>
        <authorList>
            <consortium name="DOE Joint Genome Institute"/>
            <person name="Mondo S.J."/>
            <person name="Dannebaum R.O."/>
            <person name="Kuo R.C."/>
            <person name="Labutti K."/>
            <person name="Haridas S."/>
            <person name="Kuo A."/>
            <person name="Salamov A."/>
            <person name="Ahrendt S.R."/>
            <person name="Lipzen A."/>
            <person name="Sullivan W."/>
            <person name="Andreopoulos W.B."/>
            <person name="Clum A."/>
            <person name="Lindquist E."/>
            <person name="Daum C."/>
            <person name="Ramamoorthy G.K."/>
            <person name="Gryganskyi A."/>
            <person name="Culley D."/>
            <person name="Magnuson J.K."/>
            <person name="James T.Y."/>
            <person name="O'Malley M.A."/>
            <person name="Stajich J.E."/>
            <person name="Spatafora J.W."/>
            <person name="Visel A."/>
            <person name="Grigoriev I.V."/>
        </authorList>
    </citation>
    <scope>NUCLEOTIDE SEQUENCE [LARGE SCALE GENOMIC DNA]</scope>
    <source>
        <strain evidence="2 3">CBS 115471</strain>
    </source>
</reference>
<feature type="region of interest" description="Disordered" evidence="1">
    <location>
        <begin position="1"/>
        <end position="29"/>
    </location>
</feature>
<protein>
    <submittedName>
        <fullName evidence="2">Uncharacterized protein</fullName>
    </submittedName>
</protein>
<comment type="caution">
    <text evidence="2">The sequence shown here is derived from an EMBL/GenBank/DDBJ whole genome shotgun (WGS) entry which is preliminary data.</text>
</comment>
<feature type="region of interest" description="Disordered" evidence="1">
    <location>
        <begin position="484"/>
        <end position="507"/>
    </location>
</feature>
<evidence type="ECO:0000313" key="3">
    <source>
        <dbReference type="Proteomes" id="UP000193144"/>
    </source>
</evidence>
<dbReference type="Proteomes" id="UP000193144">
    <property type="component" value="Unassembled WGS sequence"/>
</dbReference>
<accession>A0A1Y1ZDV6</accession>
<sequence>MEEGALGREAVRRAGDPSRESSHRSDRMDAQIITEEAFGRYQIRRAEWETDYWSYRMRSGDSSWENNYRSNQRDVGFMTEEDLRRYQTMRTDWEQFYWRYHTRRDEWDRIYQRHQMRTAGELYRETNRRPSVAVVDFPSHMDVIAMAREVIRRYQMRRAEWEEFYWSNCNQDNGEVVIEEALTYYQESRAEWEEGYWSYQMRKFEASARQNSRRPNTTSTTHSSADLEARRDDMMGRTEVPPPPPYSAGRASPNPPPTAAAHDPLLQFRRWMIDLMAFTFDADFAKLNQALGQSAYSTASPTTILTADEHDRLLALAVLIKELAPKALSDSQPWLTVSSSDLETIADAIIRPALFLGLKPSYILVLTRTYAAHRCDASKRSLSYISQCKDPFYRVWRSLAWLGHLNSPIWLLTNDLWSHACIIESVTSKGDERIILGESMDRYQRDVLGLSSIGCHYDGFLCGPYLVRLQRACVSDDEENMIEGARRSRERKEATDNAEKTSERYNI</sequence>
<gene>
    <name evidence="2" type="ORF">BCR34DRAFT_589966</name>
</gene>
<dbReference type="AlphaFoldDB" id="A0A1Y1ZDV6"/>
<proteinExistence type="predicted"/>
<dbReference type="EMBL" id="MCFA01000101">
    <property type="protein sequence ID" value="ORY08470.1"/>
    <property type="molecule type" value="Genomic_DNA"/>
</dbReference>
<keyword evidence="3" id="KW-1185">Reference proteome</keyword>
<name>A0A1Y1ZDV6_9PLEO</name>
<evidence type="ECO:0000313" key="2">
    <source>
        <dbReference type="EMBL" id="ORY08470.1"/>
    </source>
</evidence>
<feature type="compositionally biased region" description="Polar residues" evidence="1">
    <location>
        <begin position="208"/>
        <end position="224"/>
    </location>
</feature>
<feature type="region of interest" description="Disordered" evidence="1">
    <location>
        <begin position="207"/>
        <end position="260"/>
    </location>
</feature>
<evidence type="ECO:0000256" key="1">
    <source>
        <dbReference type="SAM" id="MobiDB-lite"/>
    </source>
</evidence>
<dbReference type="OrthoDB" id="3796310at2759"/>